<dbReference type="InterPro" id="IPR001401">
    <property type="entry name" value="Dynamin_GTPase"/>
</dbReference>
<accession>A0A9X8E1R4</accession>
<proteinExistence type="predicted"/>
<dbReference type="PROSITE" id="PS51718">
    <property type="entry name" value="G_DYNAMIN_2"/>
    <property type="match status" value="1"/>
</dbReference>
<dbReference type="SUPFAM" id="SSF52540">
    <property type="entry name" value="P-loop containing nucleoside triphosphate hydrolases"/>
    <property type="match status" value="1"/>
</dbReference>
<dbReference type="GO" id="GO:0008017">
    <property type="term" value="F:microtubule binding"/>
    <property type="evidence" value="ECO:0007669"/>
    <property type="project" value="TreeGrafter"/>
</dbReference>
<dbReference type="GO" id="GO:0005737">
    <property type="term" value="C:cytoplasm"/>
    <property type="evidence" value="ECO:0007669"/>
    <property type="project" value="TreeGrafter"/>
</dbReference>
<dbReference type="GO" id="GO:0016020">
    <property type="term" value="C:membrane"/>
    <property type="evidence" value="ECO:0007669"/>
    <property type="project" value="TreeGrafter"/>
</dbReference>
<dbReference type="InterPro" id="IPR027417">
    <property type="entry name" value="P-loop_NTPase"/>
</dbReference>
<feature type="domain" description="Dynamin-type G" evidence="3">
    <location>
        <begin position="1"/>
        <end position="249"/>
    </location>
</feature>
<dbReference type="PANTHER" id="PTHR11566">
    <property type="entry name" value="DYNAMIN"/>
    <property type="match status" value="1"/>
</dbReference>
<dbReference type="Proteomes" id="UP000275652">
    <property type="component" value="Unassembled WGS sequence"/>
</dbReference>
<dbReference type="AlphaFoldDB" id="A0A9X8E1R4"/>
<dbReference type="GO" id="GO:0003924">
    <property type="term" value="F:GTPase activity"/>
    <property type="evidence" value="ECO:0007669"/>
    <property type="project" value="InterPro"/>
</dbReference>
<dbReference type="GO" id="GO:0005525">
    <property type="term" value="F:GTP binding"/>
    <property type="evidence" value="ECO:0007669"/>
    <property type="project" value="InterPro"/>
</dbReference>
<dbReference type="Gene3D" id="3.40.50.300">
    <property type="entry name" value="P-loop containing nucleotide triphosphate hydrolases"/>
    <property type="match status" value="1"/>
</dbReference>
<keyword evidence="2" id="KW-0342">GTP-binding</keyword>
<dbReference type="InterPro" id="IPR045063">
    <property type="entry name" value="Dynamin_N"/>
</dbReference>
<dbReference type="InterPro" id="IPR030381">
    <property type="entry name" value="G_DYNAMIN_dom"/>
</dbReference>
<dbReference type="InterPro" id="IPR022812">
    <property type="entry name" value="Dynamin"/>
</dbReference>
<evidence type="ECO:0000313" key="5">
    <source>
        <dbReference type="Proteomes" id="UP000275652"/>
    </source>
</evidence>
<dbReference type="SMART" id="SM00053">
    <property type="entry name" value="DYNc"/>
    <property type="match status" value="1"/>
</dbReference>
<gene>
    <name evidence="4" type="ORF">DYB28_006329</name>
</gene>
<dbReference type="Pfam" id="PF00350">
    <property type="entry name" value="Dynamin_N"/>
    <property type="match status" value="1"/>
</dbReference>
<dbReference type="GO" id="GO:0005874">
    <property type="term" value="C:microtubule"/>
    <property type="evidence" value="ECO:0007669"/>
    <property type="project" value="TreeGrafter"/>
</dbReference>
<dbReference type="PRINTS" id="PR00195">
    <property type="entry name" value="DYNAMIN"/>
</dbReference>
<evidence type="ECO:0000259" key="3">
    <source>
        <dbReference type="PROSITE" id="PS51718"/>
    </source>
</evidence>
<reference evidence="4 5" key="1">
    <citation type="journal article" date="2018" name="J. Invertebr. Pathol.">
        <title>New genotyping method for the causative agent of crayfish plague (Aphanomyces astaci) based on whole genome data.</title>
        <authorList>
            <person name="Minardi D."/>
            <person name="Studholme D.J."/>
            <person name="van der Giezen M."/>
            <person name="Pretto T."/>
            <person name="Oidtmann B."/>
        </authorList>
    </citation>
    <scope>NUCLEOTIDE SEQUENCE [LARGE SCALE GENOMIC DNA]</scope>
    <source>
        <strain evidence="4 5">KB13</strain>
    </source>
</reference>
<dbReference type="Pfam" id="PF01031">
    <property type="entry name" value="Dynamin_M"/>
    <property type="match status" value="1"/>
</dbReference>
<comment type="caution">
    <text evidence="4">The sequence shown here is derived from an EMBL/GenBank/DDBJ whole genome shotgun (WGS) entry which is preliminary data.</text>
</comment>
<dbReference type="InterPro" id="IPR000375">
    <property type="entry name" value="Dynamin_stalk"/>
</dbReference>
<evidence type="ECO:0000256" key="1">
    <source>
        <dbReference type="ARBA" id="ARBA00022741"/>
    </source>
</evidence>
<sequence length="524" mass="57199">MGDTSSGKSSVLSALSGITFPSSGNLTTRCPTQLILTQAKSCVGTVRLLRFNPAVESLPAKPIHSIEDVTACIESITQQLVDQGQAISDDAIEIKLHGPDFPDLTLTDLPGLVRTVGDNEDKAMISRVDKLLQWYLVQDRTNILAVVPTNVDMHNTAIIQAAEEADPEGVRTISIITKPDLIDQGAEDAPEQNQALPPGVPLDPSPCGTSRLAAKLTSLLMETVSKALPKVLHEIDVQLADCKTKLNVLGEPMGATGNYNDASFFEATNNRFRASVRKIEADFHDTIEGLSVVDATTVDTSKREAAVGDFVEVTVGKDKWQVDQVTQTSRSQVKTANVSPNAWLDMPGWRFLLELDLSELKQMLAANRGDELSIFLSYSTFANVHFEYQNLMLEFVNRAIESTKSKRSLEGHLKEVANGIVARHANATMVELDKTIQTESRPFTMNQRLGEVLMQLRTQPLMDALDALSGNTNFTQPILLAVFNETAETSDGVLDRVLVECLWLNRALGVGIDLGISITRNQCT</sequence>
<dbReference type="CDD" id="cd08771">
    <property type="entry name" value="DLP_1"/>
    <property type="match status" value="1"/>
</dbReference>
<keyword evidence="1" id="KW-0547">Nucleotide-binding</keyword>
<evidence type="ECO:0000313" key="4">
    <source>
        <dbReference type="EMBL" id="RLO07447.1"/>
    </source>
</evidence>
<protein>
    <recommendedName>
        <fullName evidence="3">Dynamin-type G domain-containing protein</fullName>
    </recommendedName>
</protein>
<organism evidence="4 5">
    <name type="scientific">Aphanomyces astaci</name>
    <name type="common">Crayfish plague agent</name>
    <dbReference type="NCBI Taxonomy" id="112090"/>
    <lineage>
        <taxon>Eukaryota</taxon>
        <taxon>Sar</taxon>
        <taxon>Stramenopiles</taxon>
        <taxon>Oomycota</taxon>
        <taxon>Saprolegniomycetes</taxon>
        <taxon>Saprolegniales</taxon>
        <taxon>Verrucalvaceae</taxon>
        <taxon>Aphanomyces</taxon>
    </lineage>
</organism>
<dbReference type="PANTHER" id="PTHR11566:SF21">
    <property type="entry name" value="DYNAMIN RELATED PROTEIN 1, ISOFORM A"/>
    <property type="match status" value="1"/>
</dbReference>
<dbReference type="EMBL" id="QUTI01023406">
    <property type="protein sequence ID" value="RLO07447.1"/>
    <property type="molecule type" value="Genomic_DNA"/>
</dbReference>
<name>A0A9X8E1R4_APHAT</name>
<evidence type="ECO:0000256" key="2">
    <source>
        <dbReference type="ARBA" id="ARBA00023134"/>
    </source>
</evidence>